<keyword evidence="4" id="KW-1185">Reference proteome</keyword>
<feature type="domain" description="LST4 longin" evidence="2">
    <location>
        <begin position="57"/>
        <end position="247"/>
    </location>
</feature>
<dbReference type="EMBL" id="HG793131">
    <property type="protein sequence ID" value="CDK29747.1"/>
    <property type="molecule type" value="Genomic_DNA"/>
</dbReference>
<dbReference type="Pfam" id="PF18639">
    <property type="entry name" value="Longin_2"/>
    <property type="match status" value="1"/>
</dbReference>
<reference evidence="3" key="2">
    <citation type="submission" date="2014-02" db="EMBL/GenBank/DDBJ databases">
        <title>Complete DNA sequence of /Kuraishia capsulata/ illustrates novel genomic features among budding yeasts (/Saccharomycotina/).</title>
        <authorList>
            <person name="Morales L."/>
            <person name="Noel B."/>
            <person name="Porcel B."/>
            <person name="Marcet-Houben M."/>
            <person name="Hullo M-F."/>
            <person name="Sacerdot C."/>
            <person name="Tekaia F."/>
            <person name="Leh-Louis V."/>
            <person name="Despons L."/>
            <person name="Khanna V."/>
            <person name="Aury J-M."/>
            <person name="Barbe V."/>
            <person name="Couloux A."/>
            <person name="Labadie K."/>
            <person name="Pelletier E."/>
            <person name="Souciet J-L."/>
            <person name="Boekhout T."/>
            <person name="Gabaldon T."/>
            <person name="Wincker P."/>
            <person name="Dujon B."/>
        </authorList>
    </citation>
    <scope>NUCLEOTIDE SEQUENCE</scope>
    <source>
        <strain evidence="3">CBS 1993</strain>
    </source>
</reference>
<dbReference type="RefSeq" id="XP_022461730.1">
    <property type="nucleotide sequence ID" value="XM_022601963.1"/>
</dbReference>
<dbReference type="OrthoDB" id="4063558at2759"/>
<dbReference type="AlphaFoldDB" id="W6MV34"/>
<dbReference type="HOGENOM" id="CLU_007917_0_0_1"/>
<dbReference type="InterPro" id="IPR041153">
    <property type="entry name" value="LST4_longin"/>
</dbReference>
<feature type="compositionally biased region" description="Low complexity" evidence="1">
    <location>
        <begin position="774"/>
        <end position="784"/>
    </location>
</feature>
<feature type="compositionally biased region" description="Polar residues" evidence="1">
    <location>
        <begin position="785"/>
        <end position="801"/>
    </location>
</feature>
<dbReference type="STRING" id="1382522.W6MV34"/>
<dbReference type="Proteomes" id="UP000019384">
    <property type="component" value="Unassembled WGS sequence"/>
</dbReference>
<organism evidence="3 4">
    <name type="scientific">Kuraishia capsulata CBS 1993</name>
    <dbReference type="NCBI Taxonomy" id="1382522"/>
    <lineage>
        <taxon>Eukaryota</taxon>
        <taxon>Fungi</taxon>
        <taxon>Dikarya</taxon>
        <taxon>Ascomycota</taxon>
        <taxon>Saccharomycotina</taxon>
        <taxon>Pichiomycetes</taxon>
        <taxon>Pichiales</taxon>
        <taxon>Pichiaceae</taxon>
        <taxon>Kuraishia</taxon>
    </lineage>
</organism>
<sequence length="865" mass="95866">MLNRMFARGSAPHQPITAAPLPSSAQSYEDTQTRTLLYGTPDLLPSSVRITERSGLFRLVIFQDGGMRSKHALFDSAVSVPTQAIPEGVSGSAGSIPVQPCQKFTKLDGNRYHPQRELMTHMFGHGVLVETSNSVKIHVLPPLPAMPDSILLTRLVSVDSHYCAQKDPGATPNDWHPQATIRSCQRDAPAANGSTRFGIGVVVPISTKDFDEVIADNWEEVADELAALQDLLLCKLQASMARSKTATSTSANAPQGMRFAPSSLQNDLELQTGLLSFIRMTIFLLETPRLLIGFNKADSALVDWAQTVGSWLEFKDGRQQHLQFLAALFTILAPMRMNLLHKPCDRSKPTYRVVIMTGNPMVSQKLILILTGLYTNEEISFVNHDREAAIPEPRVRPRPNSQTNSITAEKDMARPIPIGNYSHNQSKTQDSSPRSIRLHDRPVTTGWEIPSKTSPALSQSPVFIKTFESATNFDNAVGKPMINRQSSYASLQGISSSLTASTNLAQMSQSWMNHGFSFLDKWRSGQPPQPEMPKQPVSSASSSFSLKHSLSFSHLRTPSPAFEYEEYPWTISQHSPRKVPSMVDLMGTRGVPKPPQIRRGPSLIGSISEETTKQEPGTIVGKRYDEIRQRCRSIMLDDISLTSENGVVNVLFPHQIMALPQRKVLLPLCGYLEQFCPEFSMQSCPISGHLENAILDVMKDDVNRMDLSQPCFSKGSVITKTILVSLRAREINEFEIRVDDNCYRDGSVSNGAASPQISNLTSILQNSSLSSSSVSPTNFSPSSVDSWHTTSVKEGGSSQPLTIKPRTRRLFCPNRKYQYLDRFHVSKVDDILNRIADLARRANEENEADVAKRIRNLVDDLIDAK</sequence>
<proteinExistence type="predicted"/>
<evidence type="ECO:0000259" key="2">
    <source>
        <dbReference type="Pfam" id="PF18639"/>
    </source>
</evidence>
<accession>W6MV34</accession>
<protein>
    <recommendedName>
        <fullName evidence="2">LST4 longin domain-containing protein</fullName>
    </recommendedName>
</protein>
<reference evidence="3" key="1">
    <citation type="submission" date="2013-12" db="EMBL/GenBank/DDBJ databases">
        <authorList>
            <person name="Genoscope - CEA"/>
        </authorList>
    </citation>
    <scope>NUCLEOTIDE SEQUENCE</scope>
    <source>
        <strain evidence="3">CBS 1993</strain>
    </source>
</reference>
<feature type="region of interest" description="Disordered" evidence="1">
    <location>
        <begin position="774"/>
        <end position="801"/>
    </location>
</feature>
<dbReference type="GeneID" id="34523118"/>
<name>W6MV34_9ASCO</name>
<evidence type="ECO:0000256" key="1">
    <source>
        <dbReference type="SAM" id="MobiDB-lite"/>
    </source>
</evidence>
<evidence type="ECO:0000313" key="4">
    <source>
        <dbReference type="Proteomes" id="UP000019384"/>
    </source>
</evidence>
<feature type="region of interest" description="Disordered" evidence="1">
    <location>
        <begin position="1"/>
        <end position="25"/>
    </location>
</feature>
<evidence type="ECO:0000313" key="3">
    <source>
        <dbReference type="EMBL" id="CDK29747.1"/>
    </source>
</evidence>
<gene>
    <name evidence="3" type="ORF">KUCA_T00005740001</name>
</gene>